<dbReference type="CDD" id="cd03109">
    <property type="entry name" value="DTBS"/>
    <property type="match status" value="1"/>
</dbReference>
<reference evidence="2 3" key="1">
    <citation type="journal article" date="2010" name="Nature">
        <title>The Ectocarpus genome and the independent evolution of multicellularity in brown algae.</title>
        <authorList>
            <person name="Cock J.M."/>
            <person name="Sterck L."/>
            <person name="Rouze P."/>
            <person name="Scornet D."/>
            <person name="Allen A.E."/>
            <person name="Amoutzias G."/>
            <person name="Anthouard V."/>
            <person name="Artiguenave F."/>
            <person name="Aury J.M."/>
            <person name="Badger J.H."/>
            <person name="Beszteri B."/>
            <person name="Billiau K."/>
            <person name="Bonnet E."/>
            <person name="Bothwell J.H."/>
            <person name="Bowler C."/>
            <person name="Boyen C."/>
            <person name="Brownlee C."/>
            <person name="Carrano C.J."/>
            <person name="Charrier B."/>
            <person name="Cho G.Y."/>
            <person name="Coelho S.M."/>
            <person name="Collen J."/>
            <person name="Corre E."/>
            <person name="Da Silva C."/>
            <person name="Delage L."/>
            <person name="Delaroque N."/>
            <person name="Dittami S.M."/>
            <person name="Doulbeau S."/>
            <person name="Elias M."/>
            <person name="Farnham G."/>
            <person name="Gachon C.M."/>
            <person name="Gschloessl B."/>
            <person name="Heesch S."/>
            <person name="Jabbari K."/>
            <person name="Jubin C."/>
            <person name="Kawai H."/>
            <person name="Kimura K."/>
            <person name="Kloareg B."/>
            <person name="Kupper F.C."/>
            <person name="Lang D."/>
            <person name="Le Bail A."/>
            <person name="Leblanc C."/>
            <person name="Lerouge P."/>
            <person name="Lohr M."/>
            <person name="Lopez P.J."/>
            <person name="Martens C."/>
            <person name="Maumus F."/>
            <person name="Michel G."/>
            <person name="Miranda-Saavedra D."/>
            <person name="Morales J."/>
            <person name="Moreau H."/>
            <person name="Motomura T."/>
            <person name="Nagasato C."/>
            <person name="Napoli C.A."/>
            <person name="Nelson D.R."/>
            <person name="Nyvall-Collen P."/>
            <person name="Peters A.F."/>
            <person name="Pommier C."/>
            <person name="Potin P."/>
            <person name="Poulain J."/>
            <person name="Quesneville H."/>
            <person name="Read B."/>
            <person name="Rensing S.A."/>
            <person name="Ritter A."/>
            <person name="Rousvoal S."/>
            <person name="Samanta M."/>
            <person name="Samson G."/>
            <person name="Schroeder D.C."/>
            <person name="Segurens B."/>
            <person name="Strittmatter M."/>
            <person name="Tonon T."/>
            <person name="Tregear J.W."/>
            <person name="Valentin K."/>
            <person name="von Dassow P."/>
            <person name="Yamagishi T."/>
            <person name="Van de Peer Y."/>
            <person name="Wincker P."/>
        </authorList>
    </citation>
    <scope>NUCLEOTIDE SEQUENCE [LARGE SCALE GENOMIC DNA]</scope>
    <source>
        <strain evidence="3">Ec32 / CCAP1310/4</strain>
    </source>
</reference>
<dbReference type="EMBL" id="FN648082">
    <property type="protein sequence ID" value="CBN78852.1"/>
    <property type="molecule type" value="Genomic_DNA"/>
</dbReference>
<dbReference type="Gene3D" id="3.40.1390.20">
    <property type="entry name" value="HprK N-terminal domain-like"/>
    <property type="match status" value="1"/>
</dbReference>
<dbReference type="Pfam" id="PF13500">
    <property type="entry name" value="AAA_26"/>
    <property type="match status" value="1"/>
</dbReference>
<proteinExistence type="predicted"/>
<evidence type="ECO:0000256" key="1">
    <source>
        <dbReference type="ARBA" id="ARBA00022962"/>
    </source>
</evidence>
<dbReference type="InterPro" id="IPR028979">
    <property type="entry name" value="Ser_kin/Pase_Hpr-like_N_sf"/>
</dbReference>
<accession>D8LFV3</accession>
<dbReference type="STRING" id="2880.D8LFV3"/>
<gene>
    <name evidence="2" type="ORF">Esi_0152_0013</name>
</gene>
<name>D8LFV3_ECTSI</name>
<protein>
    <recommendedName>
        <fullName evidence="4">DRTGG domain-containing protein</fullName>
    </recommendedName>
</protein>
<dbReference type="eggNOG" id="ENOG502RN67">
    <property type="taxonomic scope" value="Eukaryota"/>
</dbReference>
<keyword evidence="1" id="KW-0315">Glutamine amidotransferase</keyword>
<dbReference type="PANTHER" id="PTHR21343">
    <property type="entry name" value="DETHIOBIOTIN SYNTHETASE"/>
    <property type="match status" value="1"/>
</dbReference>
<dbReference type="InParanoid" id="D8LFV3"/>
<organism evidence="2 3">
    <name type="scientific">Ectocarpus siliculosus</name>
    <name type="common">Brown alga</name>
    <name type="synonym">Conferva siliculosa</name>
    <dbReference type="NCBI Taxonomy" id="2880"/>
    <lineage>
        <taxon>Eukaryota</taxon>
        <taxon>Sar</taxon>
        <taxon>Stramenopiles</taxon>
        <taxon>Ochrophyta</taxon>
        <taxon>PX clade</taxon>
        <taxon>Phaeophyceae</taxon>
        <taxon>Ectocarpales</taxon>
        <taxon>Ectocarpaceae</taxon>
        <taxon>Ectocarpus</taxon>
    </lineage>
</organism>
<evidence type="ECO:0000313" key="3">
    <source>
        <dbReference type="Proteomes" id="UP000002630"/>
    </source>
</evidence>
<dbReference type="OrthoDB" id="444127at2759"/>
<dbReference type="InterPro" id="IPR027417">
    <property type="entry name" value="P-loop_NTPase"/>
</dbReference>
<dbReference type="SUPFAM" id="SSF52540">
    <property type="entry name" value="P-loop containing nucleoside triphosphate hydrolases"/>
    <property type="match status" value="1"/>
</dbReference>
<evidence type="ECO:0000313" key="2">
    <source>
        <dbReference type="EMBL" id="CBN78852.1"/>
    </source>
</evidence>
<dbReference type="PANTHER" id="PTHR21343:SF8">
    <property type="entry name" value="DRTGG DOMAIN-CONTAINING PROTEIN"/>
    <property type="match status" value="1"/>
</dbReference>
<dbReference type="AlphaFoldDB" id="D8LFV3"/>
<dbReference type="SUPFAM" id="SSF75138">
    <property type="entry name" value="HprK N-terminal domain-like"/>
    <property type="match status" value="1"/>
</dbReference>
<dbReference type="EMBL" id="FN649728">
    <property type="protein sequence ID" value="CBN78852.1"/>
    <property type="molecule type" value="Genomic_DNA"/>
</dbReference>
<keyword evidence="3" id="KW-1185">Reference proteome</keyword>
<dbReference type="Proteomes" id="UP000002630">
    <property type="component" value="Linkage Group LG03"/>
</dbReference>
<dbReference type="OMA" id="FQEKMIT"/>
<evidence type="ECO:0008006" key="4">
    <source>
        <dbReference type="Google" id="ProtNLM"/>
    </source>
</evidence>
<dbReference type="Gene3D" id="3.40.50.300">
    <property type="entry name" value="P-loop containing nucleotide triphosphate hydrolases"/>
    <property type="match status" value="1"/>
</dbReference>
<sequence length="408" mass="44273">MVAPMAGFQRRCLSTQRGKAIFVAATKEHTGKTSVSMALIAGLVRRFGPTRVSYMKPVGQKHVLVTGKDGEDLKVDKDVAVAKEYFGLSAPYNAMSPLVLYKGYTKDFLDGKMDVREQKRVIQDGFEELIRSNDFVVVEGTGHTGVGSVVGMNNADVAGLLGLDVLLVGNGGLGSTYDVMALNKTLCTAGGVRVRAVLLNKVKRGKEDMVREYIGKALRTNSWDAPVLGVVPWAESLDQPSILDLEQMFGTTALSGREHLLRRYSRFELVTTSLRQLLKKLGAGGISAKPTCFVTHATRNDIILGLLSHSQDTLGEKNNAPFDAGLILTGTPPGHVPHSFVSEYIGRAAIPVLSVGMSTSEVMHKLEKFTSKMNVKDDLRTRNVIDHYEPEIDFDALLSCASVPPRPG</sequence>